<comment type="caution">
    <text evidence="10">The sequence shown here is derived from an EMBL/GenBank/DDBJ whole genome shotgun (WGS) entry which is preliminary data.</text>
</comment>
<dbReference type="PANTHER" id="PTHR43829">
    <property type="entry name" value="AQUAPORIN OR AQUAGLYCEROPORIN RELATED"/>
    <property type="match status" value="1"/>
</dbReference>
<feature type="transmembrane region" description="Helical" evidence="8">
    <location>
        <begin position="172"/>
        <end position="196"/>
    </location>
</feature>
<evidence type="ECO:0000256" key="1">
    <source>
        <dbReference type="ARBA" id="ARBA00004141"/>
    </source>
</evidence>
<proteinExistence type="inferred from homology"/>
<evidence type="ECO:0000313" key="11">
    <source>
        <dbReference type="Proteomes" id="UP001214976"/>
    </source>
</evidence>
<gene>
    <name evidence="10" type="ORF">P7M15_00170</name>
    <name evidence="9" type="ORF">P7M32_06930</name>
</gene>
<dbReference type="GO" id="GO:0005886">
    <property type="term" value="C:plasma membrane"/>
    <property type="evidence" value="ECO:0007669"/>
    <property type="project" value="TreeGrafter"/>
</dbReference>
<evidence type="ECO:0000256" key="8">
    <source>
        <dbReference type="SAM" id="Phobius"/>
    </source>
</evidence>
<organism evidence="10 11">
    <name type="scientific">Exercitatus varius</name>
    <dbReference type="NCBI Taxonomy" id="67857"/>
    <lineage>
        <taxon>Bacteria</taxon>
        <taxon>Pseudomonadati</taxon>
        <taxon>Pseudomonadota</taxon>
        <taxon>Gammaproteobacteria</taxon>
        <taxon>Pasteurellales</taxon>
        <taxon>Pasteurellaceae</taxon>
        <taxon>Exercitatus</taxon>
    </lineage>
</organism>
<evidence type="ECO:0000313" key="12">
    <source>
        <dbReference type="Proteomes" id="UP001216057"/>
    </source>
</evidence>
<accession>A0AAW6Q684</accession>
<dbReference type="PANTHER" id="PTHR43829:SF9">
    <property type="entry name" value="AQUAPORIN-9"/>
    <property type="match status" value="1"/>
</dbReference>
<keyword evidence="3 7" id="KW-0813">Transport</keyword>
<evidence type="ECO:0000313" key="9">
    <source>
        <dbReference type="EMBL" id="MDG2946161.1"/>
    </source>
</evidence>
<evidence type="ECO:0000256" key="5">
    <source>
        <dbReference type="ARBA" id="ARBA00022989"/>
    </source>
</evidence>
<dbReference type="RefSeq" id="WP_317476311.1">
    <property type="nucleotide sequence ID" value="NZ_JARQTW010000001.1"/>
</dbReference>
<dbReference type="Pfam" id="PF00230">
    <property type="entry name" value="MIP"/>
    <property type="match status" value="1"/>
</dbReference>
<feature type="transmembrane region" description="Helical" evidence="8">
    <location>
        <begin position="84"/>
        <end position="104"/>
    </location>
</feature>
<evidence type="ECO:0000256" key="3">
    <source>
        <dbReference type="ARBA" id="ARBA00022448"/>
    </source>
</evidence>
<feature type="transmembrane region" description="Helical" evidence="8">
    <location>
        <begin position="134"/>
        <end position="152"/>
    </location>
</feature>
<evidence type="ECO:0000256" key="6">
    <source>
        <dbReference type="ARBA" id="ARBA00023136"/>
    </source>
</evidence>
<evidence type="ECO:0000256" key="7">
    <source>
        <dbReference type="RuleBase" id="RU000477"/>
    </source>
</evidence>
<dbReference type="SUPFAM" id="SSF81338">
    <property type="entry name" value="Aquaporin-like"/>
    <property type="match status" value="1"/>
</dbReference>
<dbReference type="Proteomes" id="UP001216057">
    <property type="component" value="Unassembled WGS sequence"/>
</dbReference>
<feature type="transmembrane region" description="Helical" evidence="8">
    <location>
        <begin position="222"/>
        <end position="245"/>
    </location>
</feature>
<dbReference type="EMBL" id="JARQTW010000001">
    <property type="protein sequence ID" value="MDG2948946.1"/>
    <property type="molecule type" value="Genomic_DNA"/>
</dbReference>
<dbReference type="InterPro" id="IPR050363">
    <property type="entry name" value="MIP/Aquaporin"/>
</dbReference>
<comment type="similarity">
    <text evidence="2 7">Belongs to the MIP/aquaporin (TC 1.A.8) family.</text>
</comment>
<dbReference type="InterPro" id="IPR022357">
    <property type="entry name" value="MIP_CS"/>
</dbReference>
<dbReference type="EMBL" id="JARQTX010000006">
    <property type="protein sequence ID" value="MDG2946161.1"/>
    <property type="molecule type" value="Genomic_DNA"/>
</dbReference>
<feature type="transmembrane region" description="Helical" evidence="8">
    <location>
        <begin position="34"/>
        <end position="54"/>
    </location>
</feature>
<name>A0AAW6Q684_9PAST</name>
<dbReference type="AlphaFoldDB" id="A0AAW6Q684"/>
<keyword evidence="4 7" id="KW-0812">Transmembrane</keyword>
<dbReference type="GO" id="GO:0015254">
    <property type="term" value="F:glycerol channel activity"/>
    <property type="evidence" value="ECO:0007669"/>
    <property type="project" value="TreeGrafter"/>
</dbReference>
<protein>
    <submittedName>
        <fullName evidence="10">Aquaporin family protein</fullName>
    </submittedName>
</protein>
<keyword evidence="6 8" id="KW-0472">Membrane</keyword>
<dbReference type="Proteomes" id="UP001214976">
    <property type="component" value="Unassembled WGS sequence"/>
</dbReference>
<evidence type="ECO:0000313" key="10">
    <source>
        <dbReference type="EMBL" id="MDG2948946.1"/>
    </source>
</evidence>
<keyword evidence="5 8" id="KW-1133">Transmembrane helix</keyword>
<evidence type="ECO:0000256" key="2">
    <source>
        <dbReference type="ARBA" id="ARBA00006175"/>
    </source>
</evidence>
<feature type="transmembrane region" description="Helical" evidence="8">
    <location>
        <begin position="6"/>
        <end position="27"/>
    </location>
</feature>
<keyword evidence="12" id="KW-1185">Reference proteome</keyword>
<evidence type="ECO:0000256" key="4">
    <source>
        <dbReference type="ARBA" id="ARBA00022692"/>
    </source>
</evidence>
<dbReference type="PRINTS" id="PR00783">
    <property type="entry name" value="MINTRINSICP"/>
</dbReference>
<sequence>MNAYLAEFLGTALLVLMGNGVVANVCLNKTKGNGSGWIVITTAWAFAVYVAVVATGEYSGAHLNPAVTIGVAVKGSFDWAMVPGYIAAQIAGGVLGGFVVYLFYRDHFLATDDAASKRACFSTEPAIRNYANNLFCEIIGTVVLVSIIFFISSGHVMLPGSDTPAPIGLGSIGALPVAILVWAIGLSLGGTTGYAINPARDLGPRIALAFLGKKLNTPADWAYAWVPVVGPMLGGIIAAVAYNAIM</sequence>
<dbReference type="InterPro" id="IPR023271">
    <property type="entry name" value="Aquaporin-like"/>
</dbReference>
<comment type="subcellular location">
    <subcellularLocation>
        <location evidence="1">Membrane</location>
        <topology evidence="1">Multi-pass membrane protein</topology>
    </subcellularLocation>
</comment>
<dbReference type="Gene3D" id="1.20.1080.10">
    <property type="entry name" value="Glycerol uptake facilitator protein"/>
    <property type="match status" value="1"/>
</dbReference>
<dbReference type="InterPro" id="IPR000425">
    <property type="entry name" value="MIP"/>
</dbReference>
<dbReference type="PROSITE" id="PS00221">
    <property type="entry name" value="MIP"/>
    <property type="match status" value="1"/>
</dbReference>
<reference evidence="10 12" key="1">
    <citation type="submission" date="2023-03" db="EMBL/GenBank/DDBJ databases">
        <title>Classification of Bisgaard taxon 6 and taxon 10 as Exercitatus varius gen. nov., spec. nov.</title>
        <authorList>
            <person name="Christensen H."/>
        </authorList>
    </citation>
    <scope>NUCLEOTIDE SEQUENCE</scope>
    <source>
        <strain evidence="9 12">23350_01</strain>
        <strain evidence="10">86116</strain>
    </source>
</reference>
<dbReference type="NCBIfam" id="TIGR00861">
    <property type="entry name" value="MIP"/>
    <property type="match status" value="1"/>
</dbReference>